<evidence type="ECO:0000313" key="4">
    <source>
        <dbReference type="Proteomes" id="UP000639396"/>
    </source>
</evidence>
<dbReference type="Proteomes" id="UP000639396">
    <property type="component" value="Unassembled WGS sequence"/>
</dbReference>
<organism evidence="3 4">
    <name type="scientific">Paenibacillus oceani</name>
    <dbReference type="NCBI Taxonomy" id="2772510"/>
    <lineage>
        <taxon>Bacteria</taxon>
        <taxon>Bacillati</taxon>
        <taxon>Bacillota</taxon>
        <taxon>Bacilli</taxon>
        <taxon>Bacillales</taxon>
        <taxon>Paenibacillaceae</taxon>
        <taxon>Paenibacillus</taxon>
    </lineage>
</organism>
<dbReference type="SUPFAM" id="SSF51735">
    <property type="entry name" value="NAD(P)-binding Rossmann-fold domains"/>
    <property type="match status" value="1"/>
</dbReference>
<sequence length="335" mass="36922">MRYRTAVIGAGRIADSHIRGIQAIPDFALVAIADVNEERARELGQPDQLRCYTDYREMIRKEKPDAAIIALPHYLHREAAIFCAEHGCHLMIEKPMAIGLNECDEIIDAVRRCGVKAMVGHTQHYMAANRAARELVRSGALGTLVMINDTRHGNYFAADRPDWFFRKALAGGGRMMNLGSHSVDRIQWITGRPICKVKASLTFYGNRGDVEGSGLVYAENADGVPITISQSGYIGAPRNELELIFTGGMIRIEGGNKLSVSRGGNYEQADIEAGESSFARQYGDFLEMIRSGREPECSLDYARGVIAVVESMYRSHECGRIIEVPQAGRISGNAL</sequence>
<feature type="domain" description="Gfo/Idh/MocA-like oxidoreductase N-terminal" evidence="1">
    <location>
        <begin position="4"/>
        <end position="121"/>
    </location>
</feature>
<dbReference type="GO" id="GO:0000166">
    <property type="term" value="F:nucleotide binding"/>
    <property type="evidence" value="ECO:0007669"/>
    <property type="project" value="InterPro"/>
</dbReference>
<reference evidence="3" key="1">
    <citation type="submission" date="2020-09" db="EMBL/GenBank/DDBJ databases">
        <title>A novel bacterium of genus Paenibacillus, isolated from South China Sea.</title>
        <authorList>
            <person name="Huang H."/>
            <person name="Mo K."/>
            <person name="Hu Y."/>
        </authorList>
    </citation>
    <scope>NUCLEOTIDE SEQUENCE</scope>
    <source>
        <strain evidence="3">IB182363</strain>
    </source>
</reference>
<evidence type="ECO:0000313" key="3">
    <source>
        <dbReference type="EMBL" id="MBD2864954.1"/>
    </source>
</evidence>
<dbReference type="InterPro" id="IPR036291">
    <property type="entry name" value="NAD(P)-bd_dom_sf"/>
</dbReference>
<dbReference type="Pfam" id="PF01408">
    <property type="entry name" value="GFO_IDH_MocA"/>
    <property type="match status" value="1"/>
</dbReference>
<dbReference type="SUPFAM" id="SSF55347">
    <property type="entry name" value="Glyceraldehyde-3-phosphate dehydrogenase-like, C-terminal domain"/>
    <property type="match status" value="1"/>
</dbReference>
<name>A0A927CCI8_9BACL</name>
<dbReference type="Pfam" id="PF22725">
    <property type="entry name" value="GFO_IDH_MocA_C3"/>
    <property type="match status" value="1"/>
</dbReference>
<dbReference type="Gene3D" id="3.30.360.10">
    <property type="entry name" value="Dihydrodipicolinate Reductase, domain 2"/>
    <property type="match status" value="1"/>
</dbReference>
<evidence type="ECO:0000259" key="1">
    <source>
        <dbReference type="Pfam" id="PF01408"/>
    </source>
</evidence>
<feature type="domain" description="GFO/IDH/MocA-like oxidoreductase" evidence="2">
    <location>
        <begin position="130"/>
        <end position="251"/>
    </location>
</feature>
<accession>A0A927CCI8</accession>
<dbReference type="AlphaFoldDB" id="A0A927CCI8"/>
<dbReference type="RefSeq" id="WP_190930574.1">
    <property type="nucleotide sequence ID" value="NZ_JACXJA010000035.1"/>
</dbReference>
<protein>
    <submittedName>
        <fullName evidence="3">Gfo/Idh/MocA family oxidoreductase</fullName>
    </submittedName>
</protein>
<dbReference type="InterPro" id="IPR000683">
    <property type="entry name" value="Gfo/Idh/MocA-like_OxRdtase_N"/>
</dbReference>
<dbReference type="PANTHER" id="PTHR43377:SF1">
    <property type="entry name" value="BILIVERDIN REDUCTASE A"/>
    <property type="match status" value="1"/>
</dbReference>
<keyword evidence="4" id="KW-1185">Reference proteome</keyword>
<dbReference type="InterPro" id="IPR051450">
    <property type="entry name" value="Gfo/Idh/MocA_Oxidoreductases"/>
</dbReference>
<gene>
    <name evidence="3" type="ORF">IDH45_23525</name>
</gene>
<evidence type="ECO:0000259" key="2">
    <source>
        <dbReference type="Pfam" id="PF22725"/>
    </source>
</evidence>
<dbReference type="InterPro" id="IPR055170">
    <property type="entry name" value="GFO_IDH_MocA-like_dom"/>
</dbReference>
<dbReference type="Gene3D" id="3.40.50.720">
    <property type="entry name" value="NAD(P)-binding Rossmann-like Domain"/>
    <property type="match status" value="1"/>
</dbReference>
<comment type="caution">
    <text evidence="3">The sequence shown here is derived from an EMBL/GenBank/DDBJ whole genome shotgun (WGS) entry which is preliminary data.</text>
</comment>
<dbReference type="EMBL" id="JACXJA010000035">
    <property type="protein sequence ID" value="MBD2864954.1"/>
    <property type="molecule type" value="Genomic_DNA"/>
</dbReference>
<proteinExistence type="predicted"/>
<dbReference type="PANTHER" id="PTHR43377">
    <property type="entry name" value="BILIVERDIN REDUCTASE A"/>
    <property type="match status" value="1"/>
</dbReference>